<dbReference type="AlphaFoldDB" id="A0A9Q0Y8S4"/>
<organism evidence="1 2">
    <name type="scientific">Phrynocephalus forsythii</name>
    <dbReference type="NCBI Taxonomy" id="171643"/>
    <lineage>
        <taxon>Eukaryota</taxon>
        <taxon>Metazoa</taxon>
        <taxon>Chordata</taxon>
        <taxon>Craniata</taxon>
        <taxon>Vertebrata</taxon>
        <taxon>Euteleostomi</taxon>
        <taxon>Lepidosauria</taxon>
        <taxon>Squamata</taxon>
        <taxon>Bifurcata</taxon>
        <taxon>Unidentata</taxon>
        <taxon>Episquamata</taxon>
        <taxon>Toxicofera</taxon>
        <taxon>Iguania</taxon>
        <taxon>Acrodonta</taxon>
        <taxon>Agamidae</taxon>
        <taxon>Agaminae</taxon>
        <taxon>Phrynocephalus</taxon>
    </lineage>
</organism>
<dbReference type="EMBL" id="JAPFRF010000001">
    <property type="protein sequence ID" value="KAJ7345937.1"/>
    <property type="molecule type" value="Genomic_DNA"/>
</dbReference>
<name>A0A9Q0Y8S4_9SAUR</name>
<protein>
    <submittedName>
        <fullName evidence="1">Uncharacterized protein</fullName>
    </submittedName>
</protein>
<evidence type="ECO:0000313" key="1">
    <source>
        <dbReference type="EMBL" id="KAJ7345937.1"/>
    </source>
</evidence>
<reference evidence="1" key="1">
    <citation type="journal article" date="2023" name="DNA Res.">
        <title>Chromosome-level genome assembly of Phrynocephalus forsythii using third-generation DNA sequencing and Hi-C analysis.</title>
        <authorList>
            <person name="Qi Y."/>
            <person name="Zhao W."/>
            <person name="Zhao Y."/>
            <person name="Niu C."/>
            <person name="Cao S."/>
            <person name="Zhang Y."/>
        </authorList>
    </citation>
    <scope>NUCLEOTIDE SEQUENCE</scope>
    <source>
        <tissue evidence="1">Muscle</tissue>
    </source>
</reference>
<accession>A0A9Q0Y8S4</accession>
<proteinExistence type="predicted"/>
<evidence type="ECO:0000313" key="2">
    <source>
        <dbReference type="Proteomes" id="UP001142489"/>
    </source>
</evidence>
<sequence length="124" mass="14563">MYPNLRVIQYKSMHLERIIFEEEEEEAMMEEELEVPAGSPLPGPKDIERECLTLSKKAQFFHGTSNGGCRYLEKTEQEVKSLTRLPAFLWIWSFLVKMIATFSKNKDWGWKTFDHPESTHIIPN</sequence>
<keyword evidence="2" id="KW-1185">Reference proteome</keyword>
<comment type="caution">
    <text evidence="1">The sequence shown here is derived from an EMBL/GenBank/DDBJ whole genome shotgun (WGS) entry which is preliminary data.</text>
</comment>
<dbReference type="Proteomes" id="UP001142489">
    <property type="component" value="Unassembled WGS sequence"/>
</dbReference>
<gene>
    <name evidence="1" type="ORF">JRQ81_001887</name>
</gene>